<dbReference type="EMBL" id="BAAAYL010000004">
    <property type="protein sequence ID" value="GAA3381459.1"/>
    <property type="molecule type" value="Genomic_DNA"/>
</dbReference>
<name>A0ABP6SPT9_9ACTN</name>
<dbReference type="RefSeq" id="WP_345045919.1">
    <property type="nucleotide sequence ID" value="NZ_BAAAYL010000004.1"/>
</dbReference>
<comment type="caution">
    <text evidence="1">The sequence shown here is derived from an EMBL/GenBank/DDBJ whole genome shotgun (WGS) entry which is preliminary data.</text>
</comment>
<gene>
    <name evidence="1" type="ORF">GCM10020367_72790</name>
</gene>
<keyword evidence="2" id="KW-1185">Reference proteome</keyword>
<sequence length="158" mass="17103">MIATGGIAGSASHPVLTTPSDIDADQMRAFSEEEHGMFDGEVQKDGRLLIALTAWNSDIAGDWGTLYAPAKKGLAAGLASYTLSPGASAKPVVDVVTTAMGKVVSRLDKEHLLGTLTEEIPIRDLQDGDSRLWRLKQRDDWGSSWDYMVIYSVHLLES</sequence>
<reference evidence="2" key="1">
    <citation type="journal article" date="2019" name="Int. J. Syst. Evol. Microbiol.">
        <title>The Global Catalogue of Microorganisms (GCM) 10K type strain sequencing project: providing services to taxonomists for standard genome sequencing and annotation.</title>
        <authorList>
            <consortium name="The Broad Institute Genomics Platform"/>
            <consortium name="The Broad Institute Genome Sequencing Center for Infectious Disease"/>
            <person name="Wu L."/>
            <person name="Ma J."/>
        </authorList>
    </citation>
    <scope>NUCLEOTIDE SEQUENCE [LARGE SCALE GENOMIC DNA]</scope>
    <source>
        <strain evidence="2">JCM 9651</strain>
    </source>
</reference>
<protein>
    <submittedName>
        <fullName evidence="1">Uncharacterized protein</fullName>
    </submittedName>
</protein>
<proteinExistence type="predicted"/>
<organism evidence="1 2">
    <name type="scientific">Streptomyces sannanensis</name>
    <dbReference type="NCBI Taxonomy" id="285536"/>
    <lineage>
        <taxon>Bacteria</taxon>
        <taxon>Bacillati</taxon>
        <taxon>Actinomycetota</taxon>
        <taxon>Actinomycetes</taxon>
        <taxon>Kitasatosporales</taxon>
        <taxon>Streptomycetaceae</taxon>
        <taxon>Streptomyces</taxon>
    </lineage>
</organism>
<evidence type="ECO:0000313" key="2">
    <source>
        <dbReference type="Proteomes" id="UP001499990"/>
    </source>
</evidence>
<evidence type="ECO:0000313" key="1">
    <source>
        <dbReference type="EMBL" id="GAA3381459.1"/>
    </source>
</evidence>
<dbReference type="Proteomes" id="UP001499990">
    <property type="component" value="Unassembled WGS sequence"/>
</dbReference>
<accession>A0ABP6SPT9</accession>